<organism evidence="1 2">
    <name type="scientific">Bizionia hallyeonensis</name>
    <dbReference type="NCBI Taxonomy" id="1123757"/>
    <lineage>
        <taxon>Bacteria</taxon>
        <taxon>Pseudomonadati</taxon>
        <taxon>Bacteroidota</taxon>
        <taxon>Flavobacteriia</taxon>
        <taxon>Flavobacteriales</taxon>
        <taxon>Flavobacteriaceae</taxon>
        <taxon>Bizionia</taxon>
    </lineage>
</organism>
<evidence type="ECO:0000313" key="2">
    <source>
        <dbReference type="Proteomes" id="UP001596162"/>
    </source>
</evidence>
<comment type="caution">
    <text evidence="1">The sequence shown here is derived from an EMBL/GenBank/DDBJ whole genome shotgun (WGS) entry which is preliminary data.</text>
</comment>
<gene>
    <name evidence="1" type="ORF">ACFPH8_03760</name>
</gene>
<reference evidence="2" key="1">
    <citation type="journal article" date="2019" name="Int. J. Syst. Evol. Microbiol.">
        <title>The Global Catalogue of Microorganisms (GCM) 10K type strain sequencing project: providing services to taxonomists for standard genome sequencing and annotation.</title>
        <authorList>
            <consortium name="The Broad Institute Genomics Platform"/>
            <consortium name="The Broad Institute Genome Sequencing Center for Infectious Disease"/>
            <person name="Wu L."/>
            <person name="Ma J."/>
        </authorList>
    </citation>
    <scope>NUCLEOTIDE SEQUENCE [LARGE SCALE GENOMIC DNA]</scope>
    <source>
        <strain evidence="2">JCM 17978</strain>
    </source>
</reference>
<keyword evidence="2" id="KW-1185">Reference proteome</keyword>
<name>A0ABW0C2I8_9FLAO</name>
<dbReference type="Proteomes" id="UP001596162">
    <property type="component" value="Unassembled WGS sequence"/>
</dbReference>
<evidence type="ECO:0000313" key="1">
    <source>
        <dbReference type="EMBL" id="MFC5194439.1"/>
    </source>
</evidence>
<accession>A0ABW0C2I8</accession>
<protein>
    <submittedName>
        <fullName evidence="1">Uncharacterized protein</fullName>
    </submittedName>
</protein>
<proteinExistence type="predicted"/>
<dbReference type="EMBL" id="JBHSLA010000001">
    <property type="protein sequence ID" value="MFC5194439.1"/>
    <property type="molecule type" value="Genomic_DNA"/>
</dbReference>
<dbReference type="RefSeq" id="WP_376858575.1">
    <property type="nucleotide sequence ID" value="NZ_JBHSLA010000001.1"/>
</dbReference>
<sequence length="474" mass="54933">MKNNYLLLILFLFQISLFSQKAVMTFKNEDVSRKTNKDAVILSNSLTHDLTILLVERKDVHAYLFNSDFELQSQFQTELIKSKYDEPLGFKLSNNKQHILFSNSKRKQFGVLTLNFETKNSTATELDFNFEDELFIEALPYKNKLYVLSSTKDQDILIREMTDNLDFKLVNTMKINHEDISLNERKNHSAFSLFGTSNSNIQKIDPRVPNSIEQTSHANKLYQYDNLTYLTFEMEEYGTLIYTLNLDDLSYQVKTYEYPKGKLDDLKRFNSYISPDYFYQIASSKDEMRFLINDLSGVLITDYFVKRDASISFKNTPIIQEGATAVPFVNRRELEESSKYLRKITSGDLGITVLKQDNHFYITLGGYKEVNNSGGGMMMTGGVSTVGPTHVMVMNPTFYSYNAYTSSKSTYFTSKLNSEFKHVKGKISENVFEKIKKFSSKFKYITAENVFFHNNQLYFGYFDLKKATYSLNAF</sequence>